<name>A0ABD3MYE5_9STRA</name>
<comment type="caution">
    <text evidence="1">The sequence shown here is derived from an EMBL/GenBank/DDBJ whole genome shotgun (WGS) entry which is preliminary data.</text>
</comment>
<evidence type="ECO:0000313" key="2">
    <source>
        <dbReference type="Proteomes" id="UP001530315"/>
    </source>
</evidence>
<protein>
    <submittedName>
        <fullName evidence="1">Uncharacterized protein</fullName>
    </submittedName>
</protein>
<evidence type="ECO:0000313" key="1">
    <source>
        <dbReference type="EMBL" id="KAL3768374.1"/>
    </source>
</evidence>
<dbReference type="EMBL" id="JALLAZ020001680">
    <property type="protein sequence ID" value="KAL3768374.1"/>
    <property type="molecule type" value="Genomic_DNA"/>
</dbReference>
<dbReference type="Proteomes" id="UP001530315">
    <property type="component" value="Unassembled WGS sequence"/>
</dbReference>
<proteinExistence type="predicted"/>
<sequence>MVMAMEMENSGDDNPAWLAKGREESRLGWGKESFVDSSDEDQMADVENISASTCNSDDAKWSTIRVLIIDEEYEDAEASSDATANTTYLIPLIEQ</sequence>
<organism evidence="1 2">
    <name type="scientific">Stephanodiscus triporus</name>
    <dbReference type="NCBI Taxonomy" id="2934178"/>
    <lineage>
        <taxon>Eukaryota</taxon>
        <taxon>Sar</taxon>
        <taxon>Stramenopiles</taxon>
        <taxon>Ochrophyta</taxon>
        <taxon>Bacillariophyta</taxon>
        <taxon>Coscinodiscophyceae</taxon>
        <taxon>Thalassiosirophycidae</taxon>
        <taxon>Stephanodiscales</taxon>
        <taxon>Stephanodiscaceae</taxon>
        <taxon>Stephanodiscus</taxon>
    </lineage>
</organism>
<dbReference type="AlphaFoldDB" id="A0ABD3MYE5"/>
<accession>A0ABD3MYE5</accession>
<gene>
    <name evidence="1" type="ORF">ACHAW5_005212</name>
</gene>
<reference evidence="1 2" key="1">
    <citation type="submission" date="2024-10" db="EMBL/GenBank/DDBJ databases">
        <title>Updated reference genomes for cyclostephanoid diatoms.</title>
        <authorList>
            <person name="Roberts W.R."/>
            <person name="Alverson A.J."/>
        </authorList>
    </citation>
    <scope>NUCLEOTIDE SEQUENCE [LARGE SCALE GENOMIC DNA]</scope>
    <source>
        <strain evidence="1 2">AJA276-08</strain>
    </source>
</reference>
<keyword evidence="2" id="KW-1185">Reference proteome</keyword>